<evidence type="ECO:0000313" key="1">
    <source>
        <dbReference type="EMBL" id="KIJ97158.1"/>
    </source>
</evidence>
<dbReference type="AlphaFoldDB" id="A0A0C9X732"/>
<dbReference type="HOGENOM" id="CLU_2373106_0_0_1"/>
<dbReference type="Proteomes" id="UP000054477">
    <property type="component" value="Unassembled WGS sequence"/>
</dbReference>
<reference evidence="2" key="2">
    <citation type="submission" date="2015-01" db="EMBL/GenBank/DDBJ databases">
        <title>Evolutionary Origins and Diversification of the Mycorrhizal Mutualists.</title>
        <authorList>
            <consortium name="DOE Joint Genome Institute"/>
            <consortium name="Mycorrhizal Genomics Consortium"/>
            <person name="Kohler A."/>
            <person name="Kuo A."/>
            <person name="Nagy L.G."/>
            <person name="Floudas D."/>
            <person name="Copeland A."/>
            <person name="Barry K.W."/>
            <person name="Cichocki N."/>
            <person name="Veneault-Fourrey C."/>
            <person name="LaButti K."/>
            <person name="Lindquist E.A."/>
            <person name="Lipzen A."/>
            <person name="Lundell T."/>
            <person name="Morin E."/>
            <person name="Murat C."/>
            <person name="Riley R."/>
            <person name="Ohm R."/>
            <person name="Sun H."/>
            <person name="Tunlid A."/>
            <person name="Henrissat B."/>
            <person name="Grigoriev I.V."/>
            <person name="Hibbett D.S."/>
            <person name="Martin F."/>
        </authorList>
    </citation>
    <scope>NUCLEOTIDE SEQUENCE [LARGE SCALE GENOMIC DNA]</scope>
    <source>
        <strain evidence="2">LaAM-08-1</strain>
    </source>
</reference>
<name>A0A0C9X732_9AGAR</name>
<organism evidence="1 2">
    <name type="scientific">Laccaria amethystina LaAM-08-1</name>
    <dbReference type="NCBI Taxonomy" id="1095629"/>
    <lineage>
        <taxon>Eukaryota</taxon>
        <taxon>Fungi</taxon>
        <taxon>Dikarya</taxon>
        <taxon>Basidiomycota</taxon>
        <taxon>Agaricomycotina</taxon>
        <taxon>Agaricomycetes</taxon>
        <taxon>Agaricomycetidae</taxon>
        <taxon>Agaricales</taxon>
        <taxon>Agaricineae</taxon>
        <taxon>Hydnangiaceae</taxon>
        <taxon>Laccaria</taxon>
    </lineage>
</organism>
<accession>A0A0C9X732</accession>
<proteinExistence type="predicted"/>
<keyword evidence="2" id="KW-1185">Reference proteome</keyword>
<protein>
    <submittedName>
        <fullName evidence="1">Uncharacterized protein</fullName>
    </submittedName>
</protein>
<evidence type="ECO:0000313" key="2">
    <source>
        <dbReference type="Proteomes" id="UP000054477"/>
    </source>
</evidence>
<dbReference type="EMBL" id="KN838700">
    <property type="protein sequence ID" value="KIJ97158.1"/>
    <property type="molecule type" value="Genomic_DNA"/>
</dbReference>
<reference evidence="1 2" key="1">
    <citation type="submission" date="2014-04" db="EMBL/GenBank/DDBJ databases">
        <authorList>
            <consortium name="DOE Joint Genome Institute"/>
            <person name="Kuo A."/>
            <person name="Kohler A."/>
            <person name="Nagy L.G."/>
            <person name="Floudas D."/>
            <person name="Copeland A."/>
            <person name="Barry K.W."/>
            <person name="Cichocki N."/>
            <person name="Veneault-Fourrey C."/>
            <person name="LaButti K."/>
            <person name="Lindquist E.A."/>
            <person name="Lipzen A."/>
            <person name="Lundell T."/>
            <person name="Morin E."/>
            <person name="Murat C."/>
            <person name="Sun H."/>
            <person name="Tunlid A."/>
            <person name="Henrissat B."/>
            <person name="Grigoriev I.V."/>
            <person name="Hibbett D.S."/>
            <person name="Martin F."/>
            <person name="Nordberg H.P."/>
            <person name="Cantor M.N."/>
            <person name="Hua S.X."/>
        </authorList>
    </citation>
    <scope>NUCLEOTIDE SEQUENCE [LARGE SCALE GENOMIC DNA]</scope>
    <source>
        <strain evidence="1 2">LaAM-08-1</strain>
    </source>
</reference>
<gene>
    <name evidence="1" type="ORF">K443DRAFT_258000</name>
</gene>
<sequence>MRAYLKTRELLLNLDGGHRHHQRPGSQRSLSSPILMTSWLGCSWLRGKKINLPRIEIFVFPISTGWCLKKAVRRWWWRTRTNNLPSVDCAYISQD</sequence>